<dbReference type="AlphaFoldDB" id="A0AAE0ICP8"/>
<feature type="region of interest" description="Disordered" evidence="5">
    <location>
        <begin position="626"/>
        <end position="649"/>
    </location>
</feature>
<dbReference type="GO" id="GO:0005634">
    <property type="term" value="C:nucleus"/>
    <property type="evidence" value="ECO:0007669"/>
    <property type="project" value="TreeGrafter"/>
</dbReference>
<protein>
    <recommendedName>
        <fullName evidence="2">protein-tyrosine-phosphatase</fullName>
        <ecNumber evidence="2">3.1.3.48</ecNumber>
    </recommendedName>
</protein>
<dbReference type="InterPro" id="IPR000340">
    <property type="entry name" value="Dual-sp_phosphatase_cat-dom"/>
</dbReference>
<dbReference type="PROSITE" id="PS50056">
    <property type="entry name" value="TYR_PHOSPHATASE_2"/>
    <property type="match status" value="1"/>
</dbReference>
<feature type="region of interest" description="Disordered" evidence="5">
    <location>
        <begin position="512"/>
        <end position="531"/>
    </location>
</feature>
<feature type="compositionally biased region" description="Low complexity" evidence="5">
    <location>
        <begin position="159"/>
        <end position="180"/>
    </location>
</feature>
<keyword evidence="9" id="KW-1185">Reference proteome</keyword>
<keyword evidence="4" id="KW-0904">Protein phosphatase</keyword>
<evidence type="ECO:0000256" key="3">
    <source>
        <dbReference type="ARBA" id="ARBA00022801"/>
    </source>
</evidence>
<evidence type="ECO:0000313" key="8">
    <source>
        <dbReference type="EMBL" id="KAK3322559.1"/>
    </source>
</evidence>
<dbReference type="GO" id="GO:0033550">
    <property type="term" value="F:MAP kinase tyrosine phosphatase activity"/>
    <property type="evidence" value="ECO:0007669"/>
    <property type="project" value="TreeGrafter"/>
</dbReference>
<dbReference type="InterPro" id="IPR016130">
    <property type="entry name" value="Tyr_Pase_AS"/>
</dbReference>
<reference evidence="8" key="1">
    <citation type="journal article" date="2023" name="Mol. Phylogenet. Evol.">
        <title>Genome-scale phylogeny and comparative genomics of the fungal order Sordariales.</title>
        <authorList>
            <person name="Hensen N."/>
            <person name="Bonometti L."/>
            <person name="Westerberg I."/>
            <person name="Brannstrom I.O."/>
            <person name="Guillou S."/>
            <person name="Cros-Aarteil S."/>
            <person name="Calhoun S."/>
            <person name="Haridas S."/>
            <person name="Kuo A."/>
            <person name="Mondo S."/>
            <person name="Pangilinan J."/>
            <person name="Riley R."/>
            <person name="LaButti K."/>
            <person name="Andreopoulos B."/>
            <person name="Lipzen A."/>
            <person name="Chen C."/>
            <person name="Yan M."/>
            <person name="Daum C."/>
            <person name="Ng V."/>
            <person name="Clum A."/>
            <person name="Steindorff A."/>
            <person name="Ohm R.A."/>
            <person name="Martin F."/>
            <person name="Silar P."/>
            <person name="Natvig D.O."/>
            <person name="Lalanne C."/>
            <person name="Gautier V."/>
            <person name="Ament-Velasquez S.L."/>
            <person name="Kruys A."/>
            <person name="Hutchinson M.I."/>
            <person name="Powell A.J."/>
            <person name="Barry K."/>
            <person name="Miller A.N."/>
            <person name="Grigoriev I.V."/>
            <person name="Debuchy R."/>
            <person name="Gladieux P."/>
            <person name="Hiltunen Thoren M."/>
            <person name="Johannesson H."/>
        </authorList>
    </citation>
    <scope>NUCLEOTIDE SEQUENCE</scope>
    <source>
        <strain evidence="8">CBS 118394</strain>
    </source>
</reference>
<feature type="compositionally biased region" description="Low complexity" evidence="5">
    <location>
        <begin position="581"/>
        <end position="594"/>
    </location>
</feature>
<evidence type="ECO:0000256" key="5">
    <source>
        <dbReference type="SAM" id="MobiDB-lite"/>
    </source>
</evidence>
<evidence type="ECO:0000259" key="7">
    <source>
        <dbReference type="PROSITE" id="PS50056"/>
    </source>
</evidence>
<keyword evidence="3" id="KW-0378">Hydrolase</keyword>
<comment type="similarity">
    <text evidence="1">Belongs to the protein-tyrosine phosphatase family. Non-receptor class dual specificity subfamily.</text>
</comment>
<evidence type="ECO:0000256" key="4">
    <source>
        <dbReference type="ARBA" id="ARBA00022912"/>
    </source>
</evidence>
<proteinExistence type="inferred from homology"/>
<reference evidence="8" key="2">
    <citation type="submission" date="2023-06" db="EMBL/GenBank/DDBJ databases">
        <authorList>
            <consortium name="Lawrence Berkeley National Laboratory"/>
            <person name="Haridas S."/>
            <person name="Hensen N."/>
            <person name="Bonometti L."/>
            <person name="Westerberg I."/>
            <person name="Brannstrom I.O."/>
            <person name="Guillou S."/>
            <person name="Cros-Aarteil S."/>
            <person name="Calhoun S."/>
            <person name="Kuo A."/>
            <person name="Mondo S."/>
            <person name="Pangilinan J."/>
            <person name="Riley R."/>
            <person name="Labutti K."/>
            <person name="Andreopoulos B."/>
            <person name="Lipzen A."/>
            <person name="Chen C."/>
            <person name="Yanf M."/>
            <person name="Daum C."/>
            <person name="Ng V."/>
            <person name="Clum A."/>
            <person name="Steindorff A."/>
            <person name="Ohm R."/>
            <person name="Martin F."/>
            <person name="Silar P."/>
            <person name="Natvig D."/>
            <person name="Lalanne C."/>
            <person name="Gautier V."/>
            <person name="Ament-Velasquez S.L."/>
            <person name="Kruys A."/>
            <person name="Hutchinson M.I."/>
            <person name="Powell A.J."/>
            <person name="Barry K."/>
            <person name="Miller A.N."/>
            <person name="Grigoriev I.V."/>
            <person name="Debuchy R."/>
            <person name="Gladieux P."/>
            <person name="Thoren M.H."/>
            <person name="Johannesson H."/>
        </authorList>
    </citation>
    <scope>NUCLEOTIDE SEQUENCE</scope>
    <source>
        <strain evidence="8">CBS 118394</strain>
    </source>
</reference>
<comment type="caution">
    <text evidence="8">The sequence shown here is derived from an EMBL/GenBank/DDBJ whole genome shotgun (WGS) entry which is preliminary data.</text>
</comment>
<accession>A0AAE0ICP8</accession>
<dbReference type="PANTHER" id="PTHR10159:SF519">
    <property type="entry name" value="DUAL SPECIFICITY PROTEIN PHOSPHATASE MPK3"/>
    <property type="match status" value="1"/>
</dbReference>
<feature type="region of interest" description="Disordered" evidence="5">
    <location>
        <begin position="46"/>
        <end position="115"/>
    </location>
</feature>
<dbReference type="GO" id="GO:0008330">
    <property type="term" value="F:protein tyrosine/threonine phosphatase activity"/>
    <property type="evidence" value="ECO:0007669"/>
    <property type="project" value="TreeGrafter"/>
</dbReference>
<dbReference type="Proteomes" id="UP001283341">
    <property type="component" value="Unassembled WGS sequence"/>
</dbReference>
<name>A0AAE0ICP8_9PEZI</name>
<dbReference type="InterPro" id="IPR020422">
    <property type="entry name" value="TYR_PHOSPHATASE_DUAL_dom"/>
</dbReference>
<dbReference type="GO" id="GO:0043409">
    <property type="term" value="P:negative regulation of MAPK cascade"/>
    <property type="evidence" value="ECO:0007669"/>
    <property type="project" value="TreeGrafter"/>
</dbReference>
<feature type="region of interest" description="Disordered" evidence="5">
    <location>
        <begin position="788"/>
        <end position="820"/>
    </location>
</feature>
<dbReference type="PROSITE" id="PS00383">
    <property type="entry name" value="TYR_PHOSPHATASE_1"/>
    <property type="match status" value="1"/>
</dbReference>
<feature type="domain" description="Tyrosine-protein phosphatase" evidence="6">
    <location>
        <begin position="322"/>
        <end position="511"/>
    </location>
</feature>
<dbReference type="GO" id="GO:0017017">
    <property type="term" value="F:MAP kinase tyrosine/serine/threonine phosphatase activity"/>
    <property type="evidence" value="ECO:0007669"/>
    <property type="project" value="TreeGrafter"/>
</dbReference>
<feature type="compositionally biased region" description="Pro residues" evidence="5">
    <location>
        <begin position="634"/>
        <end position="649"/>
    </location>
</feature>
<dbReference type="EMBL" id="JAUEDM010000003">
    <property type="protein sequence ID" value="KAK3322559.1"/>
    <property type="molecule type" value="Genomic_DNA"/>
</dbReference>
<organism evidence="8 9">
    <name type="scientific">Apodospora peruviana</name>
    <dbReference type="NCBI Taxonomy" id="516989"/>
    <lineage>
        <taxon>Eukaryota</taxon>
        <taxon>Fungi</taxon>
        <taxon>Dikarya</taxon>
        <taxon>Ascomycota</taxon>
        <taxon>Pezizomycotina</taxon>
        <taxon>Sordariomycetes</taxon>
        <taxon>Sordariomycetidae</taxon>
        <taxon>Sordariales</taxon>
        <taxon>Lasiosphaeriaceae</taxon>
        <taxon>Apodospora</taxon>
    </lineage>
</organism>
<feature type="region of interest" description="Disordered" evidence="5">
    <location>
        <begin position="536"/>
        <end position="610"/>
    </location>
</feature>
<dbReference type="EC" id="3.1.3.48" evidence="2"/>
<evidence type="ECO:0000256" key="1">
    <source>
        <dbReference type="ARBA" id="ARBA00008601"/>
    </source>
</evidence>
<feature type="domain" description="Tyrosine specific protein phosphatases" evidence="7">
    <location>
        <begin position="431"/>
        <end position="488"/>
    </location>
</feature>
<dbReference type="SMART" id="SM00195">
    <property type="entry name" value="DSPc"/>
    <property type="match status" value="1"/>
</dbReference>
<evidence type="ECO:0000313" key="9">
    <source>
        <dbReference type="Proteomes" id="UP001283341"/>
    </source>
</evidence>
<gene>
    <name evidence="8" type="ORF">B0H66DRAFT_473370</name>
</gene>
<dbReference type="Gene3D" id="3.90.190.10">
    <property type="entry name" value="Protein tyrosine phosphatase superfamily"/>
    <property type="match status" value="1"/>
</dbReference>
<dbReference type="InterPro" id="IPR029021">
    <property type="entry name" value="Prot-tyrosine_phosphatase-like"/>
</dbReference>
<feature type="compositionally biased region" description="Low complexity" evidence="5">
    <location>
        <begin position="74"/>
        <end position="111"/>
    </location>
</feature>
<dbReference type="PROSITE" id="PS50054">
    <property type="entry name" value="TYR_PHOSPHATASE_DUAL"/>
    <property type="match status" value="1"/>
</dbReference>
<dbReference type="PANTHER" id="PTHR10159">
    <property type="entry name" value="DUAL SPECIFICITY PROTEIN PHOSPHATASE"/>
    <property type="match status" value="1"/>
</dbReference>
<dbReference type="InterPro" id="IPR000387">
    <property type="entry name" value="Tyr_Pase_dom"/>
</dbReference>
<evidence type="ECO:0000259" key="6">
    <source>
        <dbReference type="PROSITE" id="PS50054"/>
    </source>
</evidence>
<feature type="region of interest" description="Disordered" evidence="5">
    <location>
        <begin position="136"/>
        <end position="197"/>
    </location>
</feature>
<evidence type="ECO:0000256" key="2">
    <source>
        <dbReference type="ARBA" id="ARBA00013064"/>
    </source>
</evidence>
<dbReference type="GO" id="GO:0005829">
    <property type="term" value="C:cytosol"/>
    <property type="evidence" value="ECO:0007669"/>
    <property type="project" value="TreeGrafter"/>
</dbReference>
<dbReference type="CDD" id="cd14521">
    <property type="entry name" value="DSP_fungal_SDP1-like"/>
    <property type="match status" value="1"/>
</dbReference>
<dbReference type="SUPFAM" id="SSF52799">
    <property type="entry name" value="(Phosphotyrosine protein) phosphatases II"/>
    <property type="match status" value="1"/>
</dbReference>
<sequence>MPSATARRMYEDQIPSFMTVFDLENEVMDQQSLVTVVDPKLMMGMGPAKGLGDSQPELRPGALPSDSTHKHNDSTSTQTTESAESSPTTTLSCTDSSDLSDPSPSSSPDSPVNLLPLQTFAPSAFTGLSGMASLSLSGPNLERPMTSPAPRRPKNMKGLSITPPFSSLSSSLVSEPSSPSFIKPALPAPRRKPSQLSLRTGTSDLLNRSTLEVPSSPSVPILQRRALKHSTSSPHMLSGLKSATFGPVGGMTIPTVLERNENGLSEFLRPSRPTAPAALNSTIVEEDSPIRSQVASRAQFDFEDYHEVENNEDQKTPGYPDGPICIYDPNVFLYLEPTAEEASRFDLVINVAREVSNPFEILAKCSPSPKQKAADDSPIPDTAITTASFATAFEYMPEDQAADTPTTPKAYSFNEPEYIHMLWDHNTDISPDLMKLCETIENKTKEGKKVLVHCQQGASRSASLIIAYGMYQNPSLSVNDAYHAAQARSRWISPNMRLMYCLQDFQKEVSKKKLPNSGFKPRPGRSPTKHRMTLSADNISLSPKEPLTAPLPTEDSSARSPTPERSPIRARGNSTPNRGDPISPGPSSAPSSFSWTEKEDEGDVGKFPRFNVPSLANKPLHPDSGFASLSSLSRPPPSPGLIPPSLDLPPMSPGFAPVMTFAKPPPSPGFGAHRFGGSPSPGGFGFVPMTLGAPPRMKASQDVLVPLNLGAPLKKSENREVVPERHVAIAMRAFPEDAALMSPRAETMTKNPLHDPFAGLTGMQFVEVPPTPKEGLFSPRESMFPRDPFYPFGRPLQNEDPRSPPTTKETPIVRSIDELI</sequence>
<dbReference type="Pfam" id="PF00782">
    <property type="entry name" value="DSPc"/>
    <property type="match status" value="1"/>
</dbReference>